<feature type="binding site" evidence="3">
    <location>
        <begin position="98"/>
        <end position="101"/>
    </location>
    <ligand>
        <name>substrate</name>
    </ligand>
</feature>
<dbReference type="InterPro" id="IPR020672">
    <property type="entry name" value="Ribose5P_isomerase_typA_subgr"/>
</dbReference>
<dbReference type="GO" id="GO:0006014">
    <property type="term" value="P:D-ribose metabolic process"/>
    <property type="evidence" value="ECO:0007669"/>
    <property type="project" value="TreeGrafter"/>
</dbReference>
<comment type="subunit">
    <text evidence="3">Homodimer.</text>
</comment>
<comment type="pathway">
    <text evidence="3">Carbohydrate degradation; pentose phosphate pathway; D-ribose 5-phosphate from D-ribulose 5-phosphate (non-oxidative stage): step 1/1.</text>
</comment>
<dbReference type="Gene3D" id="3.30.70.260">
    <property type="match status" value="1"/>
</dbReference>
<evidence type="ECO:0000313" key="5">
    <source>
        <dbReference type="Proteomes" id="UP000051181"/>
    </source>
</evidence>
<dbReference type="EC" id="5.3.1.6" evidence="3"/>
<reference evidence="4 5" key="1">
    <citation type="journal article" date="2015" name="Genome Announc.">
        <title>Expanding the biotechnology potential of lactobacilli through comparative genomics of 213 strains and associated genera.</title>
        <authorList>
            <person name="Sun Z."/>
            <person name="Harris H.M."/>
            <person name="McCann A."/>
            <person name="Guo C."/>
            <person name="Argimon S."/>
            <person name="Zhang W."/>
            <person name="Yang X."/>
            <person name="Jeffery I.B."/>
            <person name="Cooney J.C."/>
            <person name="Kagawa T.F."/>
            <person name="Liu W."/>
            <person name="Song Y."/>
            <person name="Salvetti E."/>
            <person name="Wrobel A."/>
            <person name="Rasinkangas P."/>
            <person name="Parkhill J."/>
            <person name="Rea M.C."/>
            <person name="O'Sullivan O."/>
            <person name="Ritari J."/>
            <person name="Douillard F.P."/>
            <person name="Paul Ross R."/>
            <person name="Yang R."/>
            <person name="Briner A.E."/>
            <person name="Felis G.E."/>
            <person name="de Vos W.M."/>
            <person name="Barrangou R."/>
            <person name="Klaenhammer T.R."/>
            <person name="Caufield P.W."/>
            <person name="Cui Y."/>
            <person name="Zhang H."/>
            <person name="O'Toole P.W."/>
        </authorList>
    </citation>
    <scope>NUCLEOTIDE SEQUENCE [LARGE SCALE GENOMIC DNA]</scope>
    <source>
        <strain evidence="4 5">DSM 20001</strain>
    </source>
</reference>
<protein>
    <recommendedName>
        <fullName evidence="3">Ribose-5-phosphate isomerase A</fullName>
        <ecNumber evidence="3">5.3.1.6</ecNumber>
    </recommendedName>
    <alternativeName>
        <fullName evidence="3">Phosphoriboisomerase A</fullName>
        <shortName evidence="3">PRI</shortName>
    </alternativeName>
</protein>
<name>A0A0R1F0A3_9LACO</name>
<evidence type="ECO:0000256" key="3">
    <source>
        <dbReference type="HAMAP-Rule" id="MF_00170"/>
    </source>
</evidence>
<organism evidence="4 5">
    <name type="scientific">Loigolactobacillus coryniformis subsp. coryniformis KCTC 3167 = DSM 20001</name>
    <dbReference type="NCBI Taxonomy" id="913848"/>
    <lineage>
        <taxon>Bacteria</taxon>
        <taxon>Bacillati</taxon>
        <taxon>Bacillota</taxon>
        <taxon>Bacilli</taxon>
        <taxon>Lactobacillales</taxon>
        <taxon>Lactobacillaceae</taxon>
        <taxon>Loigolactobacillus</taxon>
    </lineage>
</organism>
<comment type="function">
    <text evidence="3">Catalyzes the reversible conversion of ribose-5-phosphate to ribulose 5-phosphate.</text>
</comment>
<accession>A0A0R1F0A3</accession>
<dbReference type="EMBL" id="AZCN01000064">
    <property type="protein sequence ID" value="KRK14862.1"/>
    <property type="molecule type" value="Genomic_DNA"/>
</dbReference>
<dbReference type="Gene3D" id="3.40.50.1360">
    <property type="match status" value="1"/>
</dbReference>
<dbReference type="SUPFAM" id="SSF75445">
    <property type="entry name" value="D-ribose-5-phosphate isomerase (RpiA), lid domain"/>
    <property type="match status" value="1"/>
</dbReference>
<dbReference type="InterPro" id="IPR004788">
    <property type="entry name" value="Ribose5P_isomerase_type_A"/>
</dbReference>
<feature type="binding site" evidence="3">
    <location>
        <begin position="85"/>
        <end position="88"/>
    </location>
    <ligand>
        <name>substrate</name>
    </ligand>
</feature>
<dbReference type="HAMAP" id="MF_00170">
    <property type="entry name" value="Rib_5P_isom_A"/>
    <property type="match status" value="1"/>
</dbReference>
<dbReference type="PATRIC" id="fig|913848.6.peg.2124"/>
<dbReference type="UniPathway" id="UPA00115">
    <property type="reaction ID" value="UER00412"/>
</dbReference>
<proteinExistence type="inferred from homology"/>
<dbReference type="CDD" id="cd01398">
    <property type="entry name" value="RPI_A"/>
    <property type="match status" value="1"/>
</dbReference>
<dbReference type="Proteomes" id="UP000051181">
    <property type="component" value="Unassembled WGS sequence"/>
</dbReference>
<feature type="active site" description="Proton acceptor" evidence="3">
    <location>
        <position position="107"/>
    </location>
</feature>
<sequence>MMTQDELKKMVGDLAATYVKDGMVVGLGTGSTVKFMVDALGHRVAKEGLKIVGVPTSDRTAAQGRKLGIPIKAVDEVDQIDLTIDGADQIDADFQGIKGGGAAHLFEKIVAINSKRNMWIVDESKMAPKLGSFPLPLEVIPYGSQQLFKRLAAKGLHPAFREQAGQRVLTDSKNYVIDLHLGQIDDAFRLAQYLNQQVGIVEHGLFLNVVNTVIVGYADGPKVLQAPERPNYRDLKA</sequence>
<dbReference type="eggNOG" id="COG0120">
    <property type="taxonomic scope" value="Bacteria"/>
</dbReference>
<dbReference type="InterPro" id="IPR037171">
    <property type="entry name" value="NagB/RpiA_transferase-like"/>
</dbReference>
<dbReference type="NCBIfam" id="TIGR00021">
    <property type="entry name" value="rpiA"/>
    <property type="match status" value="1"/>
</dbReference>
<evidence type="ECO:0000256" key="1">
    <source>
        <dbReference type="ARBA" id="ARBA00001713"/>
    </source>
</evidence>
<evidence type="ECO:0000256" key="2">
    <source>
        <dbReference type="ARBA" id="ARBA00023235"/>
    </source>
</evidence>
<dbReference type="SUPFAM" id="SSF100950">
    <property type="entry name" value="NagB/RpiA/CoA transferase-like"/>
    <property type="match status" value="1"/>
</dbReference>
<dbReference type="Pfam" id="PF06026">
    <property type="entry name" value="Rib_5-P_isom_A"/>
    <property type="match status" value="1"/>
</dbReference>
<feature type="binding site" evidence="3">
    <location>
        <begin position="29"/>
        <end position="32"/>
    </location>
    <ligand>
        <name>substrate</name>
    </ligand>
</feature>
<dbReference type="GO" id="GO:0005829">
    <property type="term" value="C:cytosol"/>
    <property type="evidence" value="ECO:0007669"/>
    <property type="project" value="TreeGrafter"/>
</dbReference>
<comment type="similarity">
    <text evidence="3">Belongs to the ribose 5-phosphate isomerase family.</text>
</comment>
<gene>
    <name evidence="3" type="primary">rpiA</name>
    <name evidence="4" type="ORF">FD22_GL002079</name>
</gene>
<comment type="catalytic activity">
    <reaction evidence="1 3">
        <text>aldehydo-D-ribose 5-phosphate = D-ribulose 5-phosphate</text>
        <dbReference type="Rhea" id="RHEA:14657"/>
        <dbReference type="ChEBI" id="CHEBI:58121"/>
        <dbReference type="ChEBI" id="CHEBI:58273"/>
        <dbReference type="EC" id="5.3.1.6"/>
    </reaction>
</comment>
<dbReference type="PANTHER" id="PTHR11934:SF0">
    <property type="entry name" value="RIBOSE-5-PHOSPHATE ISOMERASE"/>
    <property type="match status" value="1"/>
</dbReference>
<dbReference type="GO" id="GO:0004751">
    <property type="term" value="F:ribose-5-phosphate isomerase activity"/>
    <property type="evidence" value="ECO:0007669"/>
    <property type="project" value="UniProtKB-UniRule"/>
</dbReference>
<keyword evidence="2 3" id="KW-0413">Isomerase</keyword>
<evidence type="ECO:0000313" key="4">
    <source>
        <dbReference type="EMBL" id="KRK14862.1"/>
    </source>
</evidence>
<dbReference type="PANTHER" id="PTHR11934">
    <property type="entry name" value="RIBOSE-5-PHOSPHATE ISOMERASE"/>
    <property type="match status" value="1"/>
</dbReference>
<dbReference type="AlphaFoldDB" id="A0A0R1F0A3"/>
<dbReference type="NCBIfam" id="NF001924">
    <property type="entry name" value="PRK00702.1"/>
    <property type="match status" value="1"/>
</dbReference>
<dbReference type="GO" id="GO:0009052">
    <property type="term" value="P:pentose-phosphate shunt, non-oxidative branch"/>
    <property type="evidence" value="ECO:0007669"/>
    <property type="project" value="UniProtKB-UniRule"/>
</dbReference>
<dbReference type="FunFam" id="3.40.50.1360:FF:000001">
    <property type="entry name" value="Ribose-5-phosphate isomerase A"/>
    <property type="match status" value="1"/>
</dbReference>
<comment type="caution">
    <text evidence="4">The sequence shown here is derived from an EMBL/GenBank/DDBJ whole genome shotgun (WGS) entry which is preliminary data.</text>
</comment>
<feature type="binding site" evidence="3">
    <location>
        <position position="125"/>
    </location>
    <ligand>
        <name>substrate</name>
    </ligand>
</feature>